<evidence type="ECO:0000313" key="5">
    <source>
        <dbReference type="Proteomes" id="UP000830671"/>
    </source>
</evidence>
<name>A0A9Q8SXC9_9PEZI</name>
<evidence type="ECO:0000259" key="3">
    <source>
        <dbReference type="Pfam" id="PF06916"/>
    </source>
</evidence>
<dbReference type="InterPro" id="IPR009688">
    <property type="entry name" value="FAM210A/B-like_dom"/>
</dbReference>
<evidence type="ECO:0000256" key="1">
    <source>
        <dbReference type="SAM" id="MobiDB-lite"/>
    </source>
</evidence>
<dbReference type="PANTHER" id="PTHR21377">
    <property type="entry name" value="PROTEIN FAM210B, MITOCHONDRIAL"/>
    <property type="match status" value="1"/>
</dbReference>
<feature type="compositionally biased region" description="Polar residues" evidence="1">
    <location>
        <begin position="107"/>
        <end position="119"/>
    </location>
</feature>
<keyword evidence="2" id="KW-0472">Membrane</keyword>
<dbReference type="GO" id="GO:0005739">
    <property type="term" value="C:mitochondrion"/>
    <property type="evidence" value="ECO:0007669"/>
    <property type="project" value="TreeGrafter"/>
</dbReference>
<keyword evidence="5" id="KW-1185">Reference proteome</keyword>
<dbReference type="RefSeq" id="XP_049146891.1">
    <property type="nucleotide sequence ID" value="XM_049289746.1"/>
</dbReference>
<dbReference type="KEGG" id="clup:CLUP02_10773"/>
<reference evidence="4" key="1">
    <citation type="journal article" date="2021" name="Mol. Plant Microbe Interact.">
        <title>Complete Genome Sequence of the Plant-Pathogenic Fungus Colletotrichum lupini.</title>
        <authorList>
            <person name="Baroncelli R."/>
            <person name="Pensec F."/>
            <person name="Da Lio D."/>
            <person name="Boufleur T."/>
            <person name="Vicente I."/>
            <person name="Sarrocco S."/>
            <person name="Picot A."/>
            <person name="Baraldi E."/>
            <person name="Sukno S."/>
            <person name="Thon M."/>
            <person name="Le Floch G."/>
        </authorList>
    </citation>
    <scope>NUCLEOTIDE SEQUENCE</scope>
    <source>
        <strain evidence="4">IMI 504893</strain>
    </source>
</reference>
<proteinExistence type="predicted"/>
<feature type="domain" description="DUF1279" evidence="3">
    <location>
        <begin position="226"/>
        <end position="359"/>
    </location>
</feature>
<gene>
    <name evidence="4" type="ORF">CLUP02_10773</name>
</gene>
<dbReference type="GeneID" id="73344756"/>
<dbReference type="InterPro" id="IPR045866">
    <property type="entry name" value="FAM210A/B-like"/>
</dbReference>
<feature type="region of interest" description="Disordered" evidence="1">
    <location>
        <begin position="95"/>
        <end position="121"/>
    </location>
</feature>
<dbReference type="EMBL" id="CP019477">
    <property type="protein sequence ID" value="UQC85276.1"/>
    <property type="molecule type" value="Genomic_DNA"/>
</dbReference>
<evidence type="ECO:0000256" key="2">
    <source>
        <dbReference type="SAM" id="Phobius"/>
    </source>
</evidence>
<dbReference type="PANTHER" id="PTHR21377:SF0">
    <property type="entry name" value="PROTEIN FAM210B, MITOCHONDRIAL"/>
    <property type="match status" value="1"/>
</dbReference>
<accession>A0A9Q8SXC9</accession>
<dbReference type="AlphaFoldDB" id="A0A9Q8SXC9"/>
<protein>
    <submittedName>
        <fullName evidence="4">Peptide alpha-N-acetyltransferase Nat2</fullName>
    </submittedName>
</protein>
<dbReference type="Pfam" id="PF06916">
    <property type="entry name" value="FAM210A-B_dom"/>
    <property type="match status" value="1"/>
</dbReference>
<dbReference type="Proteomes" id="UP000830671">
    <property type="component" value="Chromosome 5"/>
</dbReference>
<keyword evidence="2" id="KW-1133">Transmembrane helix</keyword>
<organism evidence="4 5">
    <name type="scientific">Colletotrichum lupini</name>
    <dbReference type="NCBI Taxonomy" id="145971"/>
    <lineage>
        <taxon>Eukaryota</taxon>
        <taxon>Fungi</taxon>
        <taxon>Dikarya</taxon>
        <taxon>Ascomycota</taxon>
        <taxon>Pezizomycotina</taxon>
        <taxon>Sordariomycetes</taxon>
        <taxon>Hypocreomycetidae</taxon>
        <taxon>Glomerellales</taxon>
        <taxon>Glomerellaceae</taxon>
        <taxon>Colletotrichum</taxon>
        <taxon>Colletotrichum acutatum species complex</taxon>
    </lineage>
</organism>
<feature type="transmembrane region" description="Helical" evidence="2">
    <location>
        <begin position="234"/>
        <end position="257"/>
    </location>
</feature>
<keyword evidence="2" id="KW-0812">Transmembrane</keyword>
<evidence type="ECO:0000313" key="4">
    <source>
        <dbReference type="EMBL" id="UQC85276.1"/>
    </source>
</evidence>
<sequence>MFRTRVPPLPGTHDTAGQFVGGDPFLVRFFNIQGQRRENQRDSRRALRPSLFANFWADCVRTPTTGSFGDNGTIGDRRIGGKTHFLSSSTRSLRRFGTQASKRKIPHTTTSHKNQQSVSRGYWRNRASHQDDATSFPIGNPTAPCDTGSEAKCNRGTVEEAIHCTNEKIQDNNPASNTSKTWRIANPIPLVAKSDFKLDHVSARNDLQVITPDIPVLRQAEQLGRRLKKLSREYGWSAVGVYLALSVLDFPFCFLLVRIVGTDRIGQLEHWVVSHVQKVIPDSVKTWWTEYRAALSKAETEQLGNNDISDAVEKATWGVEEAQRANKAEASLGTQLALAYAIHKSFIFLRVPLTAAVTPKVVKVLRSWGWQIGKRRSK</sequence>